<evidence type="ECO:0000256" key="14">
    <source>
        <dbReference type="RuleBase" id="RU000461"/>
    </source>
</evidence>
<comment type="caution">
    <text evidence="16">The sequence shown here is derived from an EMBL/GenBank/DDBJ whole genome shotgun (WGS) entry which is preliminary data.</text>
</comment>
<evidence type="ECO:0000256" key="7">
    <source>
        <dbReference type="ARBA" id="ARBA00022824"/>
    </source>
</evidence>
<dbReference type="PANTHER" id="PTHR24292">
    <property type="entry name" value="CYTOCHROME P450"/>
    <property type="match status" value="1"/>
</dbReference>
<dbReference type="InterPro" id="IPR050476">
    <property type="entry name" value="Insect_CytP450_Detox"/>
</dbReference>
<reference evidence="16" key="1">
    <citation type="submission" date="2022-03" db="EMBL/GenBank/DDBJ databases">
        <authorList>
            <person name="Sayadi A."/>
        </authorList>
    </citation>
    <scope>NUCLEOTIDE SEQUENCE</scope>
</reference>
<dbReference type="AlphaFoldDB" id="A0A9P0M4Z6"/>
<evidence type="ECO:0000313" key="17">
    <source>
        <dbReference type="Proteomes" id="UP001152888"/>
    </source>
</evidence>
<dbReference type="PANTHER" id="PTHR24292:SF100">
    <property type="entry name" value="CYTOCHROME P450 6A16, ISOFORM B-RELATED"/>
    <property type="match status" value="1"/>
</dbReference>
<protein>
    <recommendedName>
        <fullName evidence="18">Cytochrome P450</fullName>
    </recommendedName>
</protein>
<keyword evidence="11 14" id="KW-0503">Monooxygenase</keyword>
<dbReference type="Gene3D" id="1.10.630.10">
    <property type="entry name" value="Cytochrome P450"/>
    <property type="match status" value="1"/>
</dbReference>
<evidence type="ECO:0000256" key="5">
    <source>
        <dbReference type="ARBA" id="ARBA00022617"/>
    </source>
</evidence>
<dbReference type="GO" id="GO:0005789">
    <property type="term" value="C:endoplasmic reticulum membrane"/>
    <property type="evidence" value="ECO:0007669"/>
    <property type="project" value="UniProtKB-SubCell"/>
</dbReference>
<dbReference type="GO" id="GO:0004497">
    <property type="term" value="F:monooxygenase activity"/>
    <property type="evidence" value="ECO:0007669"/>
    <property type="project" value="UniProtKB-KW"/>
</dbReference>
<evidence type="ECO:0000256" key="6">
    <source>
        <dbReference type="ARBA" id="ARBA00022723"/>
    </source>
</evidence>
<comment type="subcellular location">
    <subcellularLocation>
        <location evidence="3">Endoplasmic reticulum membrane</location>
        <topology evidence="3">Peripheral membrane protein</topology>
    </subcellularLocation>
    <subcellularLocation>
        <location evidence="2">Microsome membrane</location>
        <topology evidence="2">Peripheral membrane protein</topology>
    </subcellularLocation>
</comment>
<dbReference type="GO" id="GO:0005506">
    <property type="term" value="F:iron ion binding"/>
    <property type="evidence" value="ECO:0007669"/>
    <property type="project" value="InterPro"/>
</dbReference>
<keyword evidence="12 15" id="KW-0472">Membrane</keyword>
<dbReference type="InterPro" id="IPR001128">
    <property type="entry name" value="Cyt_P450"/>
</dbReference>
<dbReference type="PROSITE" id="PS00086">
    <property type="entry name" value="CYTOCHROME_P450"/>
    <property type="match status" value="1"/>
</dbReference>
<dbReference type="Proteomes" id="UP001152888">
    <property type="component" value="Unassembled WGS sequence"/>
</dbReference>
<dbReference type="OrthoDB" id="2789670at2759"/>
<organism evidence="16 17">
    <name type="scientific">Acanthoscelides obtectus</name>
    <name type="common">Bean weevil</name>
    <name type="synonym">Bruchus obtectus</name>
    <dbReference type="NCBI Taxonomy" id="200917"/>
    <lineage>
        <taxon>Eukaryota</taxon>
        <taxon>Metazoa</taxon>
        <taxon>Ecdysozoa</taxon>
        <taxon>Arthropoda</taxon>
        <taxon>Hexapoda</taxon>
        <taxon>Insecta</taxon>
        <taxon>Pterygota</taxon>
        <taxon>Neoptera</taxon>
        <taxon>Endopterygota</taxon>
        <taxon>Coleoptera</taxon>
        <taxon>Polyphaga</taxon>
        <taxon>Cucujiformia</taxon>
        <taxon>Chrysomeloidea</taxon>
        <taxon>Chrysomelidae</taxon>
        <taxon>Bruchinae</taxon>
        <taxon>Bruchini</taxon>
        <taxon>Acanthoscelides</taxon>
    </lineage>
</organism>
<evidence type="ECO:0000256" key="11">
    <source>
        <dbReference type="ARBA" id="ARBA00023033"/>
    </source>
</evidence>
<keyword evidence="9 14" id="KW-0560">Oxidoreductase</keyword>
<accession>A0A9P0M4Z6</accession>
<evidence type="ECO:0000256" key="2">
    <source>
        <dbReference type="ARBA" id="ARBA00004174"/>
    </source>
</evidence>
<keyword evidence="17" id="KW-1185">Reference proteome</keyword>
<name>A0A9P0M4Z6_ACAOB</name>
<evidence type="ECO:0000256" key="13">
    <source>
        <dbReference type="PIRSR" id="PIRSR602401-1"/>
    </source>
</evidence>
<dbReference type="InterPro" id="IPR002401">
    <property type="entry name" value="Cyt_P450_E_grp-I"/>
</dbReference>
<keyword evidence="6 13" id="KW-0479">Metal-binding</keyword>
<proteinExistence type="inferred from homology"/>
<keyword evidence="15" id="KW-0812">Transmembrane</keyword>
<dbReference type="SUPFAM" id="SSF48264">
    <property type="entry name" value="Cytochrome P450"/>
    <property type="match status" value="1"/>
</dbReference>
<evidence type="ECO:0008006" key="18">
    <source>
        <dbReference type="Google" id="ProtNLM"/>
    </source>
</evidence>
<dbReference type="CDD" id="cd11056">
    <property type="entry name" value="CYP6-like"/>
    <property type="match status" value="1"/>
</dbReference>
<keyword evidence="7" id="KW-0256">Endoplasmic reticulum</keyword>
<evidence type="ECO:0000313" key="16">
    <source>
        <dbReference type="EMBL" id="CAH2005627.1"/>
    </source>
</evidence>
<evidence type="ECO:0000256" key="4">
    <source>
        <dbReference type="ARBA" id="ARBA00010617"/>
    </source>
</evidence>
<comment type="cofactor">
    <cofactor evidence="1 13">
        <name>heme</name>
        <dbReference type="ChEBI" id="CHEBI:30413"/>
    </cofactor>
</comment>
<dbReference type="Pfam" id="PF00067">
    <property type="entry name" value="p450"/>
    <property type="match status" value="1"/>
</dbReference>
<dbReference type="PRINTS" id="PR00463">
    <property type="entry name" value="EP450I"/>
</dbReference>
<keyword evidence="15" id="KW-1133">Transmembrane helix</keyword>
<dbReference type="InterPro" id="IPR017972">
    <property type="entry name" value="Cyt_P450_CS"/>
</dbReference>
<evidence type="ECO:0000256" key="8">
    <source>
        <dbReference type="ARBA" id="ARBA00022848"/>
    </source>
</evidence>
<dbReference type="EMBL" id="CAKOFQ010007649">
    <property type="protein sequence ID" value="CAH2005627.1"/>
    <property type="molecule type" value="Genomic_DNA"/>
</dbReference>
<dbReference type="GO" id="GO:0020037">
    <property type="term" value="F:heme binding"/>
    <property type="evidence" value="ECO:0007669"/>
    <property type="project" value="InterPro"/>
</dbReference>
<evidence type="ECO:0000256" key="10">
    <source>
        <dbReference type="ARBA" id="ARBA00023004"/>
    </source>
</evidence>
<evidence type="ECO:0000256" key="12">
    <source>
        <dbReference type="ARBA" id="ARBA00023136"/>
    </source>
</evidence>
<comment type="similarity">
    <text evidence="4 14">Belongs to the cytochrome P450 family.</text>
</comment>
<sequence length="523" mass="60812">MFGIVNCSISTTCLVGILTGLAVLFYVYVKWSHSYWKRKGVPYLEPEFFYGNSKKIIKREISFGDRFAEIYTEMKSKGWKFGGTYIFTRPSFLPIDLELIKCILQKDFQHFMNHGFYVNEESDPLTGHLFNLENQKWKNIRGKLTPTFTSGKLKMMFQTMAACTEGLAEVLKEYEKINDVVDIKEVLSRFTTDVIGSVAFGLECNSLKDPDSVFRKYGKKVFEPSFIRRIKMWIMMFTPKHILKKISFKQTDAAVEKFFLDTVRDTIKYREQNNIFRKDFMHLLIQLKNRGEVTDDDKLSAEVEESQKEMHLTENEIAAQCFVFFIAGFETSATTMTFALYELAANQDIQEKLREEVRDVLDKYDGKMTYDAIMEMTYLDKIVNETLRKHPPVPGTPRICTKRYQIPGTDIFIEEGTRVNIPIHAIQRDPEYYPDPEKFDPERFNEENKSKRRPYTFMPFGEGPRICIGARFGLLQAKVGLTAIISKFVVTINEKTEMPLKYATNMFITTPKGGLWLNVKEIK</sequence>
<dbReference type="FunFam" id="1.10.630.10:FF:000042">
    <property type="entry name" value="Cytochrome P450"/>
    <property type="match status" value="1"/>
</dbReference>
<feature type="binding site" description="axial binding residue" evidence="13">
    <location>
        <position position="467"/>
    </location>
    <ligand>
        <name>heme</name>
        <dbReference type="ChEBI" id="CHEBI:30413"/>
    </ligand>
    <ligandPart>
        <name>Fe</name>
        <dbReference type="ChEBI" id="CHEBI:18248"/>
    </ligandPart>
</feature>
<keyword evidence="10 13" id="KW-0408">Iron</keyword>
<evidence type="ECO:0000256" key="1">
    <source>
        <dbReference type="ARBA" id="ARBA00001971"/>
    </source>
</evidence>
<dbReference type="PRINTS" id="PR00385">
    <property type="entry name" value="P450"/>
</dbReference>
<evidence type="ECO:0000256" key="3">
    <source>
        <dbReference type="ARBA" id="ARBA00004406"/>
    </source>
</evidence>
<evidence type="ECO:0000256" key="9">
    <source>
        <dbReference type="ARBA" id="ARBA00023002"/>
    </source>
</evidence>
<keyword evidence="8" id="KW-0492">Microsome</keyword>
<dbReference type="GO" id="GO:0016705">
    <property type="term" value="F:oxidoreductase activity, acting on paired donors, with incorporation or reduction of molecular oxygen"/>
    <property type="evidence" value="ECO:0007669"/>
    <property type="project" value="InterPro"/>
</dbReference>
<evidence type="ECO:0000256" key="15">
    <source>
        <dbReference type="SAM" id="Phobius"/>
    </source>
</evidence>
<feature type="transmembrane region" description="Helical" evidence="15">
    <location>
        <begin position="6"/>
        <end position="29"/>
    </location>
</feature>
<gene>
    <name evidence="16" type="ORF">ACAOBT_LOCUS28648</name>
</gene>
<dbReference type="InterPro" id="IPR036396">
    <property type="entry name" value="Cyt_P450_sf"/>
</dbReference>
<keyword evidence="5 13" id="KW-0349">Heme</keyword>